<comment type="caution">
    <text evidence="7">The sequence shown here is derived from an EMBL/GenBank/DDBJ whole genome shotgun (WGS) entry which is preliminary data.</text>
</comment>
<dbReference type="RefSeq" id="WP_150044094.1">
    <property type="nucleotide sequence ID" value="NZ_OW485601.1"/>
</dbReference>
<evidence type="ECO:0000256" key="3">
    <source>
        <dbReference type="ARBA" id="ARBA00022692"/>
    </source>
</evidence>
<organism evidence="7 8">
    <name type="scientific">Rhodovastum atsumiense</name>
    <dbReference type="NCBI Taxonomy" id="504468"/>
    <lineage>
        <taxon>Bacteria</taxon>
        <taxon>Pseudomonadati</taxon>
        <taxon>Pseudomonadota</taxon>
        <taxon>Alphaproteobacteria</taxon>
        <taxon>Acetobacterales</taxon>
        <taxon>Acetobacteraceae</taxon>
        <taxon>Rhodovastum</taxon>
    </lineage>
</organism>
<dbReference type="Pfam" id="PF01594">
    <property type="entry name" value="AI-2E_transport"/>
    <property type="match status" value="1"/>
</dbReference>
<reference evidence="7 8" key="1">
    <citation type="submission" date="2019-09" db="EMBL/GenBank/DDBJ databases">
        <title>Genome sequence of Rhodovastum atsumiense, a diverse member of the Acetobacteraceae family of non-sulfur purple photosynthetic bacteria.</title>
        <authorList>
            <person name="Meyer T."/>
            <person name="Kyndt J."/>
        </authorList>
    </citation>
    <scope>NUCLEOTIDE SEQUENCE [LARGE SCALE GENOMIC DNA]</scope>
    <source>
        <strain evidence="7 8">DSM 21279</strain>
    </source>
</reference>
<dbReference type="PANTHER" id="PTHR21716:SF16">
    <property type="entry name" value="BLL1467 PROTEIN"/>
    <property type="match status" value="1"/>
</dbReference>
<dbReference type="Proteomes" id="UP000325255">
    <property type="component" value="Unassembled WGS sequence"/>
</dbReference>
<feature type="transmembrane region" description="Helical" evidence="6">
    <location>
        <begin position="327"/>
        <end position="348"/>
    </location>
</feature>
<evidence type="ECO:0000256" key="2">
    <source>
        <dbReference type="ARBA" id="ARBA00009773"/>
    </source>
</evidence>
<name>A0A5M6ILQ8_9PROT</name>
<evidence type="ECO:0000256" key="5">
    <source>
        <dbReference type="ARBA" id="ARBA00023136"/>
    </source>
</evidence>
<keyword evidence="3 6" id="KW-0812">Transmembrane</keyword>
<dbReference type="PANTHER" id="PTHR21716">
    <property type="entry name" value="TRANSMEMBRANE PROTEIN"/>
    <property type="match status" value="1"/>
</dbReference>
<evidence type="ECO:0000256" key="6">
    <source>
        <dbReference type="SAM" id="Phobius"/>
    </source>
</evidence>
<comment type="similarity">
    <text evidence="2">Belongs to the autoinducer-2 exporter (AI-2E) (TC 2.A.86) family.</text>
</comment>
<proteinExistence type="inferred from homology"/>
<dbReference type="InterPro" id="IPR002549">
    <property type="entry name" value="AI-2E-like"/>
</dbReference>
<feature type="transmembrane region" description="Helical" evidence="6">
    <location>
        <begin position="32"/>
        <end position="51"/>
    </location>
</feature>
<dbReference type="AlphaFoldDB" id="A0A5M6ILQ8"/>
<accession>A0A5M6ILQ8</accession>
<sequence length="373" mass="39715">MSGGTDPSALVDTTTEAAHPTKRLAMPLPENASTVFLGGLFVLACLGALYLASEIVLPIMLAFVLNLLLQPVVRLLVRLWLPRALAAVVAVVLLVSVVGGMGTALSGPAATWAERLPEAVPRLQKQLRFLNHPIAMGERMLAQVQGTTIGAGPPSEGQPVRLVNLFDTLFSGTRALAGGVFTTLLVLIYLLIFGELFLRRMVEILPHPGDKRRAVEITLRIEHDLSSYLLTVTTINAVVGVATGGVMALCGMPDAVLWGAAAFMLNFVPILGPLMGVVLFVLAGALALGVHWVAVLPAGLYLIIHLAEGEVVTPLLLSRRFTINPVALVLALVFWYWMWGIAGAVLAVPMLAITKIICDDIPSLRALGHFLEG</sequence>
<keyword evidence="4 6" id="KW-1133">Transmembrane helix</keyword>
<feature type="transmembrane region" description="Helical" evidence="6">
    <location>
        <begin position="84"/>
        <end position="105"/>
    </location>
</feature>
<evidence type="ECO:0000256" key="4">
    <source>
        <dbReference type="ARBA" id="ARBA00022989"/>
    </source>
</evidence>
<feature type="transmembrane region" description="Helical" evidence="6">
    <location>
        <begin position="255"/>
        <end position="282"/>
    </location>
</feature>
<gene>
    <name evidence="7" type="ORF">F1189_25300</name>
</gene>
<dbReference type="OrthoDB" id="9799225at2"/>
<evidence type="ECO:0000313" key="7">
    <source>
        <dbReference type="EMBL" id="KAA5609213.1"/>
    </source>
</evidence>
<keyword evidence="8" id="KW-1185">Reference proteome</keyword>
<evidence type="ECO:0000313" key="8">
    <source>
        <dbReference type="Proteomes" id="UP000325255"/>
    </source>
</evidence>
<comment type="subcellular location">
    <subcellularLocation>
        <location evidence="1">Membrane</location>
        <topology evidence="1">Multi-pass membrane protein</topology>
    </subcellularLocation>
</comment>
<evidence type="ECO:0000256" key="1">
    <source>
        <dbReference type="ARBA" id="ARBA00004141"/>
    </source>
</evidence>
<feature type="transmembrane region" description="Helical" evidence="6">
    <location>
        <begin position="57"/>
        <end position="77"/>
    </location>
</feature>
<dbReference type="EMBL" id="VWPK01000056">
    <property type="protein sequence ID" value="KAA5609213.1"/>
    <property type="molecule type" value="Genomic_DNA"/>
</dbReference>
<protein>
    <submittedName>
        <fullName evidence="7">AI-2E family transporter</fullName>
    </submittedName>
</protein>
<feature type="transmembrane region" description="Helical" evidence="6">
    <location>
        <begin position="228"/>
        <end position="249"/>
    </location>
</feature>
<dbReference type="GO" id="GO:0016020">
    <property type="term" value="C:membrane"/>
    <property type="evidence" value="ECO:0007669"/>
    <property type="project" value="UniProtKB-SubCell"/>
</dbReference>
<feature type="transmembrane region" description="Helical" evidence="6">
    <location>
        <begin position="289"/>
        <end position="307"/>
    </location>
</feature>
<dbReference type="GO" id="GO:0055085">
    <property type="term" value="P:transmembrane transport"/>
    <property type="evidence" value="ECO:0007669"/>
    <property type="project" value="TreeGrafter"/>
</dbReference>
<feature type="transmembrane region" description="Helical" evidence="6">
    <location>
        <begin position="175"/>
        <end position="198"/>
    </location>
</feature>
<keyword evidence="5 6" id="KW-0472">Membrane</keyword>